<gene>
    <name evidence="1" type="ORF">SAMN05216552_101023</name>
</gene>
<organism evidence="1 2">
    <name type="scientific">Pseudoduganella namucuonensis</name>
    <dbReference type="NCBI Taxonomy" id="1035707"/>
    <lineage>
        <taxon>Bacteria</taxon>
        <taxon>Pseudomonadati</taxon>
        <taxon>Pseudomonadota</taxon>
        <taxon>Betaproteobacteria</taxon>
        <taxon>Burkholderiales</taxon>
        <taxon>Oxalobacteraceae</taxon>
        <taxon>Telluria group</taxon>
        <taxon>Pseudoduganella</taxon>
    </lineage>
</organism>
<dbReference type="RefSeq" id="WP_093555872.1">
    <property type="nucleotide sequence ID" value="NZ_FPBO01000010.1"/>
</dbReference>
<dbReference type="InterPro" id="IPR058040">
    <property type="entry name" value="BW3TFN"/>
</dbReference>
<accession>A0A1I7J3A7</accession>
<dbReference type="EMBL" id="FPBO01000010">
    <property type="protein sequence ID" value="SFU79644.1"/>
    <property type="molecule type" value="Genomic_DNA"/>
</dbReference>
<evidence type="ECO:0000313" key="2">
    <source>
        <dbReference type="Proteomes" id="UP000199391"/>
    </source>
</evidence>
<evidence type="ECO:0000313" key="1">
    <source>
        <dbReference type="EMBL" id="SFU79644.1"/>
    </source>
</evidence>
<dbReference type="OrthoDB" id="8212120at2"/>
<reference evidence="2" key="1">
    <citation type="submission" date="2016-10" db="EMBL/GenBank/DDBJ databases">
        <authorList>
            <person name="Varghese N."/>
            <person name="Submissions S."/>
        </authorList>
    </citation>
    <scope>NUCLEOTIDE SEQUENCE [LARGE SCALE GENOMIC DNA]</scope>
    <source>
        <strain evidence="2">CGMCC 1.11014</strain>
    </source>
</reference>
<proteinExistence type="predicted"/>
<dbReference type="STRING" id="1035707.SAMN05216552_101023"/>
<name>A0A1I7J3A7_9BURK</name>
<keyword evidence="2" id="KW-1185">Reference proteome</keyword>
<protein>
    <submittedName>
        <fullName evidence="1">Uncharacterized protein</fullName>
    </submittedName>
</protein>
<dbReference type="AlphaFoldDB" id="A0A1I7J3A7"/>
<dbReference type="Proteomes" id="UP000199391">
    <property type="component" value="Unassembled WGS sequence"/>
</dbReference>
<dbReference type="Pfam" id="PF25691">
    <property type="entry name" value="BW3TFN"/>
    <property type="match status" value="1"/>
</dbReference>
<sequence length="160" mass="17334">MAILTSSGRAAVAASIKAMPLHLAWGAGLPSWDATPEPEPVLATALQSEIGRRELTQALFCVPDANGEVIVPTGRFSISNEPTNNLYLRFNFDFADAASSDIREVGVFVGTVVKSGLPPGQKYFTLAELQQHGQLLALERLPKFSRNAAVRQTFEFVITF</sequence>